<evidence type="ECO:0000256" key="2">
    <source>
        <dbReference type="ARBA" id="ARBA00022692"/>
    </source>
</evidence>
<sequence>MIKWPLFLGSVFCKIHHLELEDDTRLTIDLSSFVYNEQGFLNLTFELFKIDEDEFRKKRAEDAEFQQLLNGELPQLGFIFERLNSRGNVKYEQMAGDPTVGEKCALNEPSKDPDVLRQIIALNFEQKSYGSKEKTYDHLVMKWNTLEEHGISLQVHDNFDPNHDIESDTRKRREDDDGETSRRDDTSTDERDISQDGVEIKDVLAMKYRFTMTWSFSKKETNGLYELSFHNCFNRKRELLPVNIDMHLTEKNGVHYLGMGEVQFAMVYGFMAILFLVAGFLWLGILRQKDNTVFKIHYLMLALVLFKALSLMFHALDYRFLDIEGKSDAWTIIFYIVHLLKGAVLIVTLTLIGTGWAFIKYVLSEKEKRLFMIVIPLQILVNIAFIIHYEAEEGTKPYSNWSSIMILLDMLCYAFILFPVYWSIRHLQQASLTDGKAQRNMEKLELFRSFLTMFVLYIYFTRMVVYIMRITVPPEKSWVAEFCNEMATLVFFCVTGWKFRPGCNNPYFKIDEEDMVEINTKNALTENVSNRKKNKEEARNLLESDSEEETILDAKTIV</sequence>
<keyword evidence="10" id="KW-1185">Reference proteome</keyword>
<dbReference type="PANTHER" id="PTHR21229">
    <property type="entry name" value="LUNG SEVEN TRANSMEMBRANE RECEPTOR"/>
    <property type="match status" value="1"/>
</dbReference>
<evidence type="ECO:0000256" key="4">
    <source>
        <dbReference type="ARBA" id="ARBA00022989"/>
    </source>
</evidence>
<dbReference type="InterPro" id="IPR053937">
    <property type="entry name" value="GOST_TM"/>
</dbReference>
<dbReference type="Proteomes" id="UP001158576">
    <property type="component" value="Chromosome 2"/>
</dbReference>
<feature type="transmembrane region" description="Helical" evidence="7">
    <location>
        <begin position="298"/>
        <end position="316"/>
    </location>
</feature>
<evidence type="ECO:0000256" key="7">
    <source>
        <dbReference type="SAM" id="Phobius"/>
    </source>
</evidence>
<keyword evidence="4 7" id="KW-1133">Transmembrane helix</keyword>
<evidence type="ECO:0000256" key="6">
    <source>
        <dbReference type="SAM" id="MobiDB-lite"/>
    </source>
</evidence>
<evidence type="ECO:0000256" key="3">
    <source>
        <dbReference type="ARBA" id="ARBA00022729"/>
    </source>
</evidence>
<comment type="subcellular location">
    <subcellularLocation>
        <location evidence="1">Membrane</location>
        <topology evidence="1">Multi-pass membrane protein</topology>
    </subcellularLocation>
</comment>
<dbReference type="PANTHER" id="PTHR21229:SF2">
    <property type="entry name" value="RE59932P"/>
    <property type="match status" value="1"/>
</dbReference>
<keyword evidence="2 7" id="KW-0812">Transmembrane</keyword>
<dbReference type="EMBL" id="OU015567">
    <property type="protein sequence ID" value="CAG5112817.1"/>
    <property type="molecule type" value="Genomic_DNA"/>
</dbReference>
<feature type="transmembrane region" description="Helical" evidence="7">
    <location>
        <begin position="445"/>
        <end position="468"/>
    </location>
</feature>
<feature type="transmembrane region" description="Helical" evidence="7">
    <location>
        <begin position="332"/>
        <end position="358"/>
    </location>
</feature>
<feature type="transmembrane region" description="Helical" evidence="7">
    <location>
        <begin position="265"/>
        <end position="286"/>
    </location>
</feature>
<evidence type="ECO:0000313" key="10">
    <source>
        <dbReference type="Proteomes" id="UP001158576"/>
    </source>
</evidence>
<feature type="domain" description="GOST seven transmembrane" evidence="8">
    <location>
        <begin position="266"/>
        <end position="506"/>
    </location>
</feature>
<gene>
    <name evidence="9" type="ORF">OKIOD_LOCUS15756</name>
</gene>
<dbReference type="Pfam" id="PF06814">
    <property type="entry name" value="GOST_TM"/>
    <property type="match status" value="1"/>
</dbReference>
<accession>A0ABN7T889</accession>
<dbReference type="InterPro" id="IPR009637">
    <property type="entry name" value="GPR107/GPR108-like"/>
</dbReference>
<proteinExistence type="predicted"/>
<evidence type="ECO:0000259" key="8">
    <source>
        <dbReference type="Pfam" id="PF06814"/>
    </source>
</evidence>
<evidence type="ECO:0000256" key="1">
    <source>
        <dbReference type="ARBA" id="ARBA00004141"/>
    </source>
</evidence>
<feature type="region of interest" description="Disordered" evidence="6">
    <location>
        <begin position="154"/>
        <end position="192"/>
    </location>
</feature>
<evidence type="ECO:0000313" key="9">
    <source>
        <dbReference type="EMBL" id="CAG5112817.1"/>
    </source>
</evidence>
<feature type="compositionally biased region" description="Basic and acidic residues" evidence="6">
    <location>
        <begin position="157"/>
        <end position="192"/>
    </location>
</feature>
<protein>
    <submittedName>
        <fullName evidence="9">Oidioi.mRNA.OKI2018_I69.chr2.g6991.t1.cds</fullName>
    </submittedName>
</protein>
<keyword evidence="5 7" id="KW-0472">Membrane</keyword>
<feature type="transmembrane region" description="Helical" evidence="7">
    <location>
        <begin position="370"/>
        <end position="389"/>
    </location>
</feature>
<feature type="transmembrane region" description="Helical" evidence="7">
    <location>
        <begin position="401"/>
        <end position="424"/>
    </location>
</feature>
<evidence type="ECO:0000256" key="5">
    <source>
        <dbReference type="ARBA" id="ARBA00023136"/>
    </source>
</evidence>
<keyword evidence="3" id="KW-0732">Signal</keyword>
<name>A0ABN7T889_OIKDI</name>
<organism evidence="9 10">
    <name type="scientific">Oikopleura dioica</name>
    <name type="common">Tunicate</name>
    <dbReference type="NCBI Taxonomy" id="34765"/>
    <lineage>
        <taxon>Eukaryota</taxon>
        <taxon>Metazoa</taxon>
        <taxon>Chordata</taxon>
        <taxon>Tunicata</taxon>
        <taxon>Appendicularia</taxon>
        <taxon>Copelata</taxon>
        <taxon>Oikopleuridae</taxon>
        <taxon>Oikopleura</taxon>
    </lineage>
</organism>
<reference evidence="9 10" key="1">
    <citation type="submission" date="2021-04" db="EMBL/GenBank/DDBJ databases">
        <authorList>
            <person name="Bliznina A."/>
        </authorList>
    </citation>
    <scope>NUCLEOTIDE SEQUENCE [LARGE SCALE GENOMIC DNA]</scope>
</reference>